<gene>
    <name evidence="1" type="ORF">W59_08064</name>
</gene>
<dbReference type="AlphaFoldDB" id="I0WVQ1"/>
<reference evidence="1 2" key="1">
    <citation type="journal article" date="2012" name="J. Bacteriol.">
        <title>Draft genome sequence of the nitrophenol-degrading actinomycete Rhodococcus imtechensis RKJ300.</title>
        <authorList>
            <person name="Vikram S."/>
            <person name="Kumar S."/>
            <person name="Subramanian S."/>
            <person name="Raghava G.P."/>
        </authorList>
    </citation>
    <scope>NUCLEOTIDE SEQUENCE [LARGE SCALE GENOMIC DNA]</scope>
    <source>
        <strain evidence="1 2">RKJ300</strain>
    </source>
</reference>
<organism evidence="1 2">
    <name type="scientific">Rhodococcus opacus RKJ300 = JCM 13270</name>
    <dbReference type="NCBI Taxonomy" id="1165867"/>
    <lineage>
        <taxon>Bacteria</taxon>
        <taxon>Bacillati</taxon>
        <taxon>Actinomycetota</taxon>
        <taxon>Actinomycetes</taxon>
        <taxon>Mycobacteriales</taxon>
        <taxon>Nocardiaceae</taxon>
        <taxon>Rhodococcus</taxon>
    </lineage>
</organism>
<proteinExistence type="predicted"/>
<evidence type="ECO:0000313" key="2">
    <source>
        <dbReference type="Proteomes" id="UP000006447"/>
    </source>
</evidence>
<comment type="caution">
    <text evidence="1">The sequence shown here is derived from an EMBL/GenBank/DDBJ whole genome shotgun (WGS) entry which is preliminary data.</text>
</comment>
<protein>
    <submittedName>
        <fullName evidence="1">Uncharacterized protein</fullName>
    </submittedName>
</protein>
<dbReference type="Proteomes" id="UP000006447">
    <property type="component" value="Unassembled WGS sequence"/>
</dbReference>
<evidence type="ECO:0000313" key="1">
    <source>
        <dbReference type="EMBL" id="EID80467.1"/>
    </source>
</evidence>
<sequence>MTLILGRLRVDSGCTVCESIAKISLLEDRRRRPVATAIVTATSTAMGLRWPEPGSRGRETRRGRQLFPGGNLETDIIDATYDYDAGYCG</sequence>
<accession>I0WVQ1</accession>
<name>I0WVQ1_RHOOP</name>
<dbReference type="EMBL" id="AJJH01000037">
    <property type="protein sequence ID" value="EID80467.1"/>
    <property type="molecule type" value="Genomic_DNA"/>
</dbReference>